<evidence type="ECO:0000256" key="4">
    <source>
        <dbReference type="ARBA" id="ARBA00023136"/>
    </source>
</evidence>
<dbReference type="Proteomes" id="UP001208692">
    <property type="component" value="Unassembled WGS sequence"/>
</dbReference>
<dbReference type="InterPro" id="IPR033985">
    <property type="entry name" value="SusD-like_N"/>
</dbReference>
<gene>
    <name evidence="8" type="ORF">RCZ15_08860</name>
    <name evidence="9" type="ORF">RCZ16_25780</name>
</gene>
<evidence type="ECO:0000313" key="10">
    <source>
        <dbReference type="Proteomes" id="UP001207736"/>
    </source>
</evidence>
<evidence type="ECO:0000313" key="9">
    <source>
        <dbReference type="EMBL" id="GJM54262.1"/>
    </source>
</evidence>
<name>A0AAV5AX56_9FLAO</name>
<keyword evidence="11" id="KW-1185">Reference proteome</keyword>
<evidence type="ECO:0000256" key="1">
    <source>
        <dbReference type="ARBA" id="ARBA00004442"/>
    </source>
</evidence>
<dbReference type="Pfam" id="PF14322">
    <property type="entry name" value="SusD-like_3"/>
    <property type="match status" value="1"/>
</dbReference>
<accession>A0AAV5AX56</accession>
<dbReference type="GO" id="GO:0009279">
    <property type="term" value="C:cell outer membrane"/>
    <property type="evidence" value="ECO:0007669"/>
    <property type="project" value="UniProtKB-SubCell"/>
</dbReference>
<evidence type="ECO:0000259" key="7">
    <source>
        <dbReference type="Pfam" id="PF14322"/>
    </source>
</evidence>
<feature type="domain" description="SusD-like N-terminal" evidence="7">
    <location>
        <begin position="22"/>
        <end position="221"/>
    </location>
</feature>
<evidence type="ECO:0000313" key="8">
    <source>
        <dbReference type="EMBL" id="GJM49911.1"/>
    </source>
</evidence>
<evidence type="ECO:0000256" key="5">
    <source>
        <dbReference type="ARBA" id="ARBA00023237"/>
    </source>
</evidence>
<dbReference type="InterPro" id="IPR011990">
    <property type="entry name" value="TPR-like_helical_dom_sf"/>
</dbReference>
<reference evidence="8 11" key="1">
    <citation type="submission" date="2021-11" db="EMBL/GenBank/DDBJ databases">
        <title>Draft genome sequence of Capnocytophaga sp. strain KC07075 isolated from cat oral cavity.</title>
        <authorList>
            <person name="Suzuki M."/>
            <person name="Imaoka K."/>
            <person name="Kimura M."/>
            <person name="Morikawa S."/>
            <person name="Maeda K."/>
        </authorList>
    </citation>
    <scope>NUCLEOTIDE SEQUENCE</scope>
    <source>
        <strain evidence="8">KC07075</strain>
        <strain evidence="9 11">KC07079</strain>
    </source>
</reference>
<keyword evidence="3" id="KW-0732">Signal</keyword>
<dbReference type="EMBL" id="BQKA01000015">
    <property type="protein sequence ID" value="GJM49911.1"/>
    <property type="molecule type" value="Genomic_DNA"/>
</dbReference>
<dbReference type="InterPro" id="IPR012944">
    <property type="entry name" value="SusD_RagB_dom"/>
</dbReference>
<protein>
    <submittedName>
        <fullName evidence="8">Membrane protein</fullName>
    </submittedName>
</protein>
<comment type="caution">
    <text evidence="8">The sequence shown here is derived from an EMBL/GenBank/DDBJ whole genome shotgun (WGS) entry which is preliminary data.</text>
</comment>
<dbReference type="AlphaFoldDB" id="A0AAV5AX56"/>
<dbReference type="Proteomes" id="UP001207736">
    <property type="component" value="Unassembled WGS sequence"/>
</dbReference>
<keyword evidence="5" id="KW-0998">Cell outer membrane</keyword>
<dbReference type="RefSeq" id="WP_264847516.1">
    <property type="nucleotide sequence ID" value="NZ_BPMA01000058.1"/>
</dbReference>
<evidence type="ECO:0000256" key="3">
    <source>
        <dbReference type="ARBA" id="ARBA00022729"/>
    </source>
</evidence>
<organism evidence="8 10">
    <name type="scientific">Capnocytophaga catalasegens</name>
    <dbReference type="NCBI Taxonomy" id="1004260"/>
    <lineage>
        <taxon>Bacteria</taxon>
        <taxon>Pseudomonadati</taxon>
        <taxon>Bacteroidota</taxon>
        <taxon>Flavobacteriia</taxon>
        <taxon>Flavobacteriales</taxon>
        <taxon>Flavobacteriaceae</taxon>
        <taxon>Capnocytophaga</taxon>
    </lineage>
</organism>
<feature type="domain" description="RagB/SusD" evidence="6">
    <location>
        <begin position="331"/>
        <end position="419"/>
    </location>
</feature>
<dbReference type="SUPFAM" id="SSF48452">
    <property type="entry name" value="TPR-like"/>
    <property type="match status" value="1"/>
</dbReference>
<comment type="subcellular location">
    <subcellularLocation>
        <location evidence="1">Cell outer membrane</location>
    </subcellularLocation>
</comment>
<evidence type="ECO:0000256" key="2">
    <source>
        <dbReference type="ARBA" id="ARBA00006275"/>
    </source>
</evidence>
<keyword evidence="4" id="KW-0472">Membrane</keyword>
<evidence type="ECO:0000313" key="11">
    <source>
        <dbReference type="Proteomes" id="UP001208692"/>
    </source>
</evidence>
<dbReference type="Gene3D" id="1.25.40.390">
    <property type="match status" value="1"/>
</dbReference>
<dbReference type="CDD" id="cd08977">
    <property type="entry name" value="SusD"/>
    <property type="match status" value="1"/>
</dbReference>
<dbReference type="EMBL" id="BQKB01000081">
    <property type="protein sequence ID" value="GJM54262.1"/>
    <property type="molecule type" value="Genomic_DNA"/>
</dbReference>
<comment type="similarity">
    <text evidence="2">Belongs to the SusD family.</text>
</comment>
<proteinExistence type="inferred from homology"/>
<evidence type="ECO:0000259" key="6">
    <source>
        <dbReference type="Pfam" id="PF07980"/>
    </source>
</evidence>
<dbReference type="Pfam" id="PF07980">
    <property type="entry name" value="SusD_RagB"/>
    <property type="match status" value="1"/>
</dbReference>
<sequence>MKKIYTYISIVIALCITSCNKFIDREPISNPTEANFFQEVKDFEGAIISIYDELQSSDQYSGRFLRLMEVRADNVEDQNSSAAGGVNYEIEAFNDTPSNGNFSASWLSLYQIVFRANLVLQNINKVPMTDTQRNNIEGQATFLRGLTYFNLVRLWGEVPLILQTQTVEEARNNKRASVANIYAQIIADLQKAKNLPTQWSDAEKGRATQYAAQALLTKVYLYQKEYALALNELTPLVAAINSGKIIGLVPSNETFPNSLKTIKDILFAVQYLKGGVGESVYQNNRYRNQDGGAVISLPQSLFEANDNRKALVAPTSNGNRPLKFNADRLGNETSGDFPIIRCAEVMLLYAEVANELATSPTQDALDALNAVRSNTGITQKTLSDFATKDDFRNEVYLQRRLELALECDRWFDIVRTGQFSTIYPNVDSYRQLYPIPAVEIENVNDKTNW</sequence>